<feature type="coiled-coil region" evidence="10">
    <location>
        <begin position="196"/>
        <end position="223"/>
    </location>
</feature>
<dbReference type="EMBL" id="BMAR01000092">
    <property type="protein sequence ID" value="GFR53124.1"/>
    <property type="molecule type" value="Genomic_DNA"/>
</dbReference>
<dbReference type="AlphaFoldDB" id="A0AAD3E611"/>
<evidence type="ECO:0000256" key="7">
    <source>
        <dbReference type="ARBA" id="ARBA00023306"/>
    </source>
</evidence>
<evidence type="ECO:0000256" key="5">
    <source>
        <dbReference type="ARBA" id="ARBA00022776"/>
    </source>
</evidence>
<dbReference type="PROSITE" id="PS50021">
    <property type="entry name" value="CH"/>
    <property type="match status" value="1"/>
</dbReference>
<dbReference type="Gene3D" id="1.20.5.1430">
    <property type="match status" value="1"/>
</dbReference>
<evidence type="ECO:0000313" key="14">
    <source>
        <dbReference type="EMBL" id="GFR53124.1"/>
    </source>
</evidence>
<dbReference type="Pfam" id="PF00307">
    <property type="entry name" value="CH"/>
    <property type="match status" value="1"/>
</dbReference>
<dbReference type="Proteomes" id="UP001054857">
    <property type="component" value="Unassembled WGS sequence"/>
</dbReference>
<comment type="similarity">
    <text evidence="1">Belongs to the MAPRE family.</text>
</comment>
<feature type="domain" description="Calponin-homology (CH)" evidence="12">
    <location>
        <begin position="15"/>
        <end position="117"/>
    </location>
</feature>
<dbReference type="Gene3D" id="1.10.418.10">
    <property type="entry name" value="Calponin-like domain"/>
    <property type="match status" value="1"/>
</dbReference>
<dbReference type="InterPro" id="IPR036133">
    <property type="entry name" value="EB1_C_sf"/>
</dbReference>
<dbReference type="GO" id="GO:0005874">
    <property type="term" value="C:microtubule"/>
    <property type="evidence" value="ECO:0007669"/>
    <property type="project" value="UniProtKB-KW"/>
</dbReference>
<name>A0AAD3E611_9CHLO</name>
<feature type="domain" description="EB1 C-terminal" evidence="13">
    <location>
        <begin position="188"/>
        <end position="258"/>
    </location>
</feature>
<dbReference type="InterPro" id="IPR036872">
    <property type="entry name" value="CH_dom_sf"/>
</dbReference>
<evidence type="ECO:0000259" key="12">
    <source>
        <dbReference type="PROSITE" id="PS50021"/>
    </source>
</evidence>
<accession>A0AAD3E611</accession>
<dbReference type="PROSITE" id="PS51230">
    <property type="entry name" value="EB1_C"/>
    <property type="match status" value="1"/>
</dbReference>
<evidence type="ECO:0000256" key="8">
    <source>
        <dbReference type="ARBA" id="ARBA00060413"/>
    </source>
</evidence>
<dbReference type="FunFam" id="1.10.418.10:FF:000028">
    <property type="entry name" value="RP/EB family microtubule-associated protein"/>
    <property type="match status" value="1"/>
</dbReference>
<sequence length="283" mass="31392">MPPQTSFGLQDPHYFLGRGEILGWINETLGLRLGKVEDTCNGAVACQLLDALHPNTVPMSKVDFNANNEYQMINNYKVLQDCFNKLKVDKYVEVARLVKGRPLDNMEFMQWFKAYWDQVTMGQPIPPYDGPGRRQLCKTGDIKNAGAGSKAPAAGIKAAPAPAPAPARSTAASTAAPAYRSGASNKSMSPGDRDQVDKLSHQLEDLRLKADGYEKEKDFYYSKLRDVELLCQTPVISEMAIMKRVQEILYAATSDDGNRIMREAQVEFAGREYTEEELSAQDG</sequence>
<dbReference type="GO" id="GO:0009524">
    <property type="term" value="C:phragmoplast"/>
    <property type="evidence" value="ECO:0007669"/>
    <property type="project" value="UniProtKB-SubCell"/>
</dbReference>
<evidence type="ECO:0000313" key="15">
    <source>
        <dbReference type="Proteomes" id="UP001054857"/>
    </source>
</evidence>
<dbReference type="PANTHER" id="PTHR10623">
    <property type="entry name" value="MICROTUBULE-ASSOCIATED PROTEIN RP/EB FAMILY MEMBER"/>
    <property type="match status" value="1"/>
</dbReference>
<dbReference type="Pfam" id="PF03271">
    <property type="entry name" value="EB1"/>
    <property type="match status" value="1"/>
</dbReference>
<keyword evidence="2" id="KW-0963">Cytoplasm</keyword>
<evidence type="ECO:0000256" key="6">
    <source>
        <dbReference type="ARBA" id="ARBA00023212"/>
    </source>
</evidence>
<evidence type="ECO:0000256" key="11">
    <source>
        <dbReference type="SAM" id="MobiDB-lite"/>
    </source>
</evidence>
<dbReference type="InterPro" id="IPR027328">
    <property type="entry name" value="MAPRE"/>
</dbReference>
<comment type="caution">
    <text evidence="14">The sequence shown here is derived from an EMBL/GenBank/DDBJ whole genome shotgun (WGS) entry which is preliminary data.</text>
</comment>
<evidence type="ECO:0000256" key="9">
    <source>
        <dbReference type="PROSITE-ProRule" id="PRU00576"/>
    </source>
</evidence>
<evidence type="ECO:0000256" key="3">
    <source>
        <dbReference type="ARBA" id="ARBA00022618"/>
    </source>
</evidence>
<keyword evidence="5" id="KW-0498">Mitosis</keyword>
<evidence type="ECO:0000256" key="1">
    <source>
        <dbReference type="ARBA" id="ARBA00010729"/>
    </source>
</evidence>
<comment type="subcellular location">
    <subcellularLocation>
        <location evidence="8">Cytoplasm</location>
        <location evidence="8">Cytoskeleton</location>
        <location evidence="8">Phragmoplast</location>
    </subcellularLocation>
</comment>
<keyword evidence="10" id="KW-0175">Coiled coil</keyword>
<dbReference type="GO" id="GO:0051301">
    <property type="term" value="P:cell division"/>
    <property type="evidence" value="ECO:0007669"/>
    <property type="project" value="UniProtKB-KW"/>
</dbReference>
<evidence type="ECO:0000256" key="10">
    <source>
        <dbReference type="SAM" id="Coils"/>
    </source>
</evidence>
<feature type="compositionally biased region" description="Low complexity" evidence="11">
    <location>
        <begin position="147"/>
        <end position="183"/>
    </location>
</feature>
<proteinExistence type="inferred from homology"/>
<dbReference type="SUPFAM" id="SSF47576">
    <property type="entry name" value="Calponin-homology domain, CH-domain"/>
    <property type="match status" value="1"/>
</dbReference>
<dbReference type="SUPFAM" id="SSF140612">
    <property type="entry name" value="EB1 dimerisation domain-like"/>
    <property type="match status" value="1"/>
</dbReference>
<feature type="region of interest" description="Disordered" evidence="11">
    <location>
        <begin position="147"/>
        <end position="195"/>
    </location>
</feature>
<dbReference type="InterPro" id="IPR004953">
    <property type="entry name" value="EB1_C"/>
</dbReference>
<keyword evidence="6" id="KW-0206">Cytoskeleton</keyword>
<keyword evidence="3" id="KW-0132">Cell division</keyword>
<dbReference type="CDD" id="cd00014">
    <property type="entry name" value="CH_SF"/>
    <property type="match status" value="1"/>
</dbReference>
<gene>
    <name evidence="14" type="ORF">Agub_g15840</name>
</gene>
<keyword evidence="15" id="KW-1185">Reference proteome</keyword>
<evidence type="ECO:0000256" key="4">
    <source>
        <dbReference type="ARBA" id="ARBA00022701"/>
    </source>
</evidence>
<reference evidence="14 15" key="1">
    <citation type="journal article" date="2021" name="Sci. Rep.">
        <title>Genome sequencing of the multicellular alga Astrephomene provides insights into convergent evolution of germ-soma differentiation.</title>
        <authorList>
            <person name="Yamashita S."/>
            <person name="Yamamoto K."/>
            <person name="Matsuzaki R."/>
            <person name="Suzuki S."/>
            <person name="Yamaguchi H."/>
            <person name="Hirooka S."/>
            <person name="Minakuchi Y."/>
            <person name="Miyagishima S."/>
            <person name="Kawachi M."/>
            <person name="Toyoda A."/>
            <person name="Nozaki H."/>
        </authorList>
    </citation>
    <scope>NUCLEOTIDE SEQUENCE [LARGE SCALE GENOMIC DNA]</scope>
    <source>
        <strain evidence="14 15">NIES-4017</strain>
    </source>
</reference>
<keyword evidence="7" id="KW-0131">Cell cycle</keyword>
<organism evidence="14 15">
    <name type="scientific">Astrephomene gubernaculifera</name>
    <dbReference type="NCBI Taxonomy" id="47775"/>
    <lineage>
        <taxon>Eukaryota</taxon>
        <taxon>Viridiplantae</taxon>
        <taxon>Chlorophyta</taxon>
        <taxon>core chlorophytes</taxon>
        <taxon>Chlorophyceae</taxon>
        <taxon>CS clade</taxon>
        <taxon>Chlamydomonadales</taxon>
        <taxon>Astrephomenaceae</taxon>
        <taxon>Astrephomene</taxon>
    </lineage>
</organism>
<evidence type="ECO:0000259" key="13">
    <source>
        <dbReference type="PROSITE" id="PS51230"/>
    </source>
</evidence>
<dbReference type="GO" id="GO:0009652">
    <property type="term" value="P:thigmotropism"/>
    <property type="evidence" value="ECO:0007669"/>
    <property type="project" value="UniProtKB-ARBA"/>
</dbReference>
<evidence type="ECO:0000256" key="2">
    <source>
        <dbReference type="ARBA" id="ARBA00022490"/>
    </source>
</evidence>
<protein>
    <submittedName>
        <fullName evidence="14">Uncharacterized protein</fullName>
    </submittedName>
</protein>
<keyword evidence="4 9" id="KW-0493">Microtubule</keyword>
<dbReference type="GO" id="GO:0008017">
    <property type="term" value="F:microtubule binding"/>
    <property type="evidence" value="ECO:0007669"/>
    <property type="project" value="InterPro"/>
</dbReference>
<dbReference type="InterPro" id="IPR001715">
    <property type="entry name" value="CH_dom"/>
</dbReference>